<sequence>MEKILKFYRDLLGIDLNDSAHPIVQKINSIPSSSKRDREIKEHHLRILGLSLMDIKDYDKSIYEYYTKRIVNNTDLSIHGHIFEINQCAHFIRVSTDNNMKFEFGDPNKNQPDFIVESNGFEITSSRFTEFTEDSNPGIKLVRKFREKNKKNYADMDCVLLIDINQMSYHTMKNGKPVSPTFEEIRETIRNESKFGLVMYFVEWIENNNGNLNFRGTVYTDYNTKCKPELKKLMESYFIKGNHNFGDEVIMSAN</sequence>
<evidence type="ECO:0008006" key="2">
    <source>
        <dbReference type="Google" id="ProtNLM"/>
    </source>
</evidence>
<accession>A0AAU7N1D7</accession>
<dbReference type="KEGG" id="fld:ABNE31_00940"/>
<organism evidence="1">
    <name type="scientific">Flagellimonas sp. MMG031</name>
    <dbReference type="NCBI Taxonomy" id="3158549"/>
    <lineage>
        <taxon>Bacteria</taxon>
        <taxon>Pseudomonadati</taxon>
        <taxon>Bacteroidota</taxon>
        <taxon>Flavobacteriia</taxon>
        <taxon>Flavobacteriales</taxon>
        <taxon>Flavobacteriaceae</taxon>
        <taxon>Flagellimonas</taxon>
    </lineage>
</organism>
<protein>
    <recommendedName>
        <fullName evidence="2">VOC domain-containing protein</fullName>
    </recommendedName>
</protein>
<reference evidence="1" key="1">
    <citation type="submission" date="2024-05" db="EMBL/GenBank/DDBJ databases">
        <title>Draft Genome Sequences of Flagellimonas sp. MMG031 and Marinobacter sp. MMG032 Isolated from the dinoflagellate Symbiodinium pilosum.</title>
        <authorList>
            <person name="Shikuma N.J."/>
            <person name="Farrell M.V."/>
        </authorList>
    </citation>
    <scope>NUCLEOTIDE SEQUENCE</scope>
    <source>
        <strain evidence="1">MMG031</strain>
    </source>
</reference>
<dbReference type="RefSeq" id="WP_349352024.1">
    <property type="nucleotide sequence ID" value="NZ_CP157804.1"/>
</dbReference>
<dbReference type="EMBL" id="CP157804">
    <property type="protein sequence ID" value="XBQ23492.1"/>
    <property type="molecule type" value="Genomic_DNA"/>
</dbReference>
<dbReference type="AlphaFoldDB" id="A0AAU7N1D7"/>
<evidence type="ECO:0000313" key="1">
    <source>
        <dbReference type="EMBL" id="XBQ23492.1"/>
    </source>
</evidence>
<proteinExistence type="predicted"/>
<name>A0AAU7N1D7_9FLAO</name>
<gene>
    <name evidence="1" type="ORF">ABNE31_00940</name>
</gene>